<evidence type="ECO:0000256" key="4">
    <source>
        <dbReference type="ARBA" id="ARBA00023136"/>
    </source>
</evidence>
<evidence type="ECO:0000313" key="8">
    <source>
        <dbReference type="EMBL" id="RWS16643.1"/>
    </source>
</evidence>
<evidence type="ECO:0000256" key="3">
    <source>
        <dbReference type="ARBA" id="ARBA00022989"/>
    </source>
</evidence>
<name>A0A3S3SNE8_9ACAR</name>
<keyword evidence="2 6" id="KW-0812">Transmembrane</keyword>
<feature type="transmembrane region" description="Helical" evidence="6">
    <location>
        <begin position="260"/>
        <end position="282"/>
    </location>
</feature>
<feature type="transmembrane region" description="Helical" evidence="6">
    <location>
        <begin position="98"/>
        <end position="118"/>
    </location>
</feature>
<reference evidence="7" key="2">
    <citation type="submission" date="2018-11" db="EMBL/GenBank/DDBJ databases">
        <title>Trombidioid mite genomics.</title>
        <authorList>
            <person name="Dong X."/>
        </authorList>
    </citation>
    <scope>NUCLEOTIDE SEQUENCE</scope>
    <source>
        <strain evidence="7">UoL-WK</strain>
    </source>
</reference>
<feature type="transmembrane region" description="Helical" evidence="6">
    <location>
        <begin position="227"/>
        <end position="248"/>
    </location>
</feature>
<sequence length="316" mass="34188">MAVNLITEKFSSILNTNDPSYNVWFMSVLASIIVGFTGVVPMFVLPFADIKQNSNTKLKLMLSFAVGGLLGDVFLHLLPEAWSCIHESGSHAHETLLLLGFWVLFGISTFLTIERIAVNISVQESQMKSLHVNGYAQNGTSKMSNGQCVQNGSSFGSKPDNNPVTGYLNLFANSIDNFTHGLAVAASFLVGIKIGILTTFAIIIHEIPHEFGDFAILMKSGFSKWEAVKAQLSTASVGVLGAMVALYAESAENVGKNTAWILPFTAGCFLHVSLVSILPDILKEENPWESLKQLLCIACGIAVMALVNINLNLFTQ</sequence>
<evidence type="ECO:0000256" key="5">
    <source>
        <dbReference type="ARBA" id="ARBA00038485"/>
    </source>
</evidence>
<reference evidence="7 9" key="1">
    <citation type="journal article" date="2018" name="Gigascience">
        <title>Genomes of trombidid mites reveal novel predicted allergens and laterally-transferred genes associated with secondary metabolism.</title>
        <authorList>
            <person name="Dong X."/>
            <person name="Chaisiri K."/>
            <person name="Xia D."/>
            <person name="Armstrong S.D."/>
            <person name="Fang Y."/>
            <person name="Donnelly M.J."/>
            <person name="Kadowaki T."/>
            <person name="McGarry J.W."/>
            <person name="Darby A.C."/>
            <person name="Makepeace B.L."/>
        </authorList>
    </citation>
    <scope>NUCLEOTIDE SEQUENCE [LARGE SCALE GENOMIC DNA]</scope>
    <source>
        <strain evidence="7">UoL-WK</strain>
    </source>
</reference>
<evidence type="ECO:0000256" key="2">
    <source>
        <dbReference type="ARBA" id="ARBA00022692"/>
    </source>
</evidence>
<dbReference type="Proteomes" id="UP000285301">
    <property type="component" value="Unassembled WGS sequence"/>
</dbReference>
<dbReference type="GO" id="GO:0006882">
    <property type="term" value="P:intracellular zinc ion homeostasis"/>
    <property type="evidence" value="ECO:0007669"/>
    <property type="project" value="TreeGrafter"/>
</dbReference>
<dbReference type="EMBL" id="NCKU01000200">
    <property type="protein sequence ID" value="RWS16625.1"/>
    <property type="molecule type" value="Genomic_DNA"/>
</dbReference>
<evidence type="ECO:0000256" key="6">
    <source>
        <dbReference type="SAM" id="Phobius"/>
    </source>
</evidence>
<feature type="transmembrane region" description="Helical" evidence="6">
    <location>
        <begin position="60"/>
        <end position="78"/>
    </location>
</feature>
<dbReference type="PANTHER" id="PTHR16950">
    <property type="entry name" value="ZINC TRANSPORTER SLC39A7 HISTIDINE-RICH MEMBRANE PROTEIN KE4"/>
    <property type="match status" value="1"/>
</dbReference>
<proteinExistence type="inferred from homology"/>
<accession>A0A3S3SNE8</accession>
<evidence type="ECO:0000313" key="7">
    <source>
        <dbReference type="EMBL" id="RWS16625.1"/>
    </source>
</evidence>
<dbReference type="OrthoDB" id="200954at2759"/>
<keyword evidence="9" id="KW-1185">Reference proteome</keyword>
<feature type="transmembrane region" description="Helical" evidence="6">
    <location>
        <begin position="24"/>
        <end position="48"/>
    </location>
</feature>
<dbReference type="AlphaFoldDB" id="A0A3S3SNE8"/>
<evidence type="ECO:0000256" key="1">
    <source>
        <dbReference type="ARBA" id="ARBA00004141"/>
    </source>
</evidence>
<dbReference type="GO" id="GO:0016020">
    <property type="term" value="C:membrane"/>
    <property type="evidence" value="ECO:0007669"/>
    <property type="project" value="UniProtKB-SubCell"/>
</dbReference>
<keyword evidence="3 6" id="KW-1133">Transmembrane helix</keyword>
<evidence type="ECO:0000313" key="9">
    <source>
        <dbReference type="Proteomes" id="UP000285301"/>
    </source>
</evidence>
<protein>
    <submittedName>
        <fullName evidence="7">Zinc transporter ZIP13-like protein</fullName>
    </submittedName>
</protein>
<dbReference type="GO" id="GO:0005385">
    <property type="term" value="F:zinc ion transmembrane transporter activity"/>
    <property type="evidence" value="ECO:0007669"/>
    <property type="project" value="TreeGrafter"/>
</dbReference>
<organism evidence="7 9">
    <name type="scientific">Dinothrombium tinctorium</name>
    <dbReference type="NCBI Taxonomy" id="1965070"/>
    <lineage>
        <taxon>Eukaryota</taxon>
        <taxon>Metazoa</taxon>
        <taxon>Ecdysozoa</taxon>
        <taxon>Arthropoda</taxon>
        <taxon>Chelicerata</taxon>
        <taxon>Arachnida</taxon>
        <taxon>Acari</taxon>
        <taxon>Acariformes</taxon>
        <taxon>Trombidiformes</taxon>
        <taxon>Prostigmata</taxon>
        <taxon>Anystina</taxon>
        <taxon>Parasitengona</taxon>
        <taxon>Trombidioidea</taxon>
        <taxon>Trombidiidae</taxon>
        <taxon>Dinothrombium</taxon>
    </lineage>
</organism>
<gene>
    <name evidence="8" type="ORF">B4U79_03172</name>
    <name evidence="7" type="ORF">B4U79_03328</name>
</gene>
<comment type="caution">
    <text evidence="7">The sequence shown here is derived from an EMBL/GenBank/DDBJ whole genome shotgun (WGS) entry which is preliminary data.</text>
</comment>
<dbReference type="EMBL" id="NCKU01000196">
    <property type="protein sequence ID" value="RWS16643.1"/>
    <property type="molecule type" value="Genomic_DNA"/>
</dbReference>
<dbReference type="STRING" id="1965070.A0A3S3SNE8"/>
<comment type="similarity">
    <text evidence="5">Belongs to the ZIP transporter (TC 2.A.5) family. KE4/Catsup subfamily.</text>
</comment>
<dbReference type="PANTHER" id="PTHR16950:SF16">
    <property type="entry name" value="ZINC TRANSPORTER ZIP13"/>
    <property type="match status" value="1"/>
</dbReference>
<dbReference type="InterPro" id="IPR003689">
    <property type="entry name" value="ZIP"/>
</dbReference>
<comment type="subcellular location">
    <subcellularLocation>
        <location evidence="1">Membrane</location>
        <topology evidence="1">Multi-pass membrane protein</topology>
    </subcellularLocation>
</comment>
<feature type="transmembrane region" description="Helical" evidence="6">
    <location>
        <begin position="294"/>
        <end position="314"/>
    </location>
</feature>
<keyword evidence="4 6" id="KW-0472">Membrane</keyword>
<dbReference type="Pfam" id="PF02535">
    <property type="entry name" value="Zip"/>
    <property type="match status" value="1"/>
</dbReference>